<gene>
    <name evidence="3" type="ORF">PGLA1383_LOCUS55427</name>
</gene>
<reference evidence="3" key="1">
    <citation type="submission" date="2021-02" db="EMBL/GenBank/DDBJ databases">
        <authorList>
            <person name="Dougan E. K."/>
            <person name="Rhodes N."/>
            <person name="Thang M."/>
            <person name="Chan C."/>
        </authorList>
    </citation>
    <scope>NUCLEOTIDE SEQUENCE</scope>
</reference>
<keyword evidence="4" id="KW-1185">Reference proteome</keyword>
<sequence>MTKCTVCLLLVCVAGHWITLVLAVTFSSPVQSKSQSLNVCAVLQDLCVYQRRPCAQAFQAKRPMQPVSRGTTRPHRTPEASRETFDVLAVQTLRAPSMDGLLELHPHGDQGDI</sequence>
<comment type="caution">
    <text evidence="3">The sequence shown here is derived from an EMBL/GenBank/DDBJ whole genome shotgun (WGS) entry which is preliminary data.</text>
</comment>
<evidence type="ECO:0000256" key="1">
    <source>
        <dbReference type="SAM" id="MobiDB-lite"/>
    </source>
</evidence>
<feature type="region of interest" description="Disordered" evidence="1">
    <location>
        <begin position="61"/>
        <end position="82"/>
    </location>
</feature>
<protein>
    <recommendedName>
        <fullName evidence="5">Secreted protein</fullName>
    </recommendedName>
</protein>
<accession>A0A813HSX6</accession>
<evidence type="ECO:0000313" key="4">
    <source>
        <dbReference type="Proteomes" id="UP000654075"/>
    </source>
</evidence>
<organism evidence="3 4">
    <name type="scientific">Polarella glacialis</name>
    <name type="common">Dinoflagellate</name>
    <dbReference type="NCBI Taxonomy" id="89957"/>
    <lineage>
        <taxon>Eukaryota</taxon>
        <taxon>Sar</taxon>
        <taxon>Alveolata</taxon>
        <taxon>Dinophyceae</taxon>
        <taxon>Suessiales</taxon>
        <taxon>Suessiaceae</taxon>
        <taxon>Polarella</taxon>
    </lineage>
</organism>
<dbReference type="AlphaFoldDB" id="A0A813HSX6"/>
<dbReference type="Proteomes" id="UP000654075">
    <property type="component" value="Unassembled WGS sequence"/>
</dbReference>
<evidence type="ECO:0000256" key="2">
    <source>
        <dbReference type="SAM" id="SignalP"/>
    </source>
</evidence>
<evidence type="ECO:0000313" key="3">
    <source>
        <dbReference type="EMBL" id="CAE8640609.1"/>
    </source>
</evidence>
<proteinExistence type="predicted"/>
<name>A0A813HSX6_POLGL</name>
<dbReference type="EMBL" id="CAJNNV010032647">
    <property type="protein sequence ID" value="CAE8640609.1"/>
    <property type="molecule type" value="Genomic_DNA"/>
</dbReference>
<evidence type="ECO:0008006" key="5">
    <source>
        <dbReference type="Google" id="ProtNLM"/>
    </source>
</evidence>
<keyword evidence="2" id="KW-0732">Signal</keyword>
<feature type="chain" id="PRO_5032568149" description="Secreted protein" evidence="2">
    <location>
        <begin position="24"/>
        <end position="113"/>
    </location>
</feature>
<feature type="signal peptide" evidence="2">
    <location>
        <begin position="1"/>
        <end position="23"/>
    </location>
</feature>